<dbReference type="EMBL" id="SOZJ01000003">
    <property type="protein sequence ID" value="TGJ70110.1"/>
    <property type="molecule type" value="Genomic_DNA"/>
</dbReference>
<dbReference type="Proteomes" id="UP000297595">
    <property type="component" value="Unassembled WGS sequence"/>
</dbReference>
<name>A0A8H2HQA0_ORBOL</name>
<gene>
    <name evidence="1" type="ORF">EYR41_006096</name>
</gene>
<accession>A0A8H2HQA0</accession>
<comment type="caution">
    <text evidence="1">The sequence shown here is derived from an EMBL/GenBank/DDBJ whole genome shotgun (WGS) entry which is preliminary data.</text>
</comment>
<reference evidence="1 2" key="1">
    <citation type="submission" date="2019-03" db="EMBL/GenBank/DDBJ databases">
        <title>Nematode-trapping fungi genome.</title>
        <authorList>
            <person name="Vidal-Diez De Ulzurrun G."/>
        </authorList>
    </citation>
    <scope>NUCLEOTIDE SEQUENCE [LARGE SCALE GENOMIC DNA]</scope>
    <source>
        <strain evidence="1 2">TWF154</strain>
    </source>
</reference>
<protein>
    <submittedName>
        <fullName evidence="1">Uncharacterized protein</fullName>
    </submittedName>
</protein>
<dbReference type="AlphaFoldDB" id="A0A8H2HQA0"/>
<evidence type="ECO:0000313" key="2">
    <source>
        <dbReference type="Proteomes" id="UP000297595"/>
    </source>
</evidence>
<proteinExistence type="predicted"/>
<organism evidence="1 2">
    <name type="scientific">Orbilia oligospora</name>
    <name type="common">Nematode-trapping fungus</name>
    <name type="synonym">Arthrobotrys oligospora</name>
    <dbReference type="NCBI Taxonomy" id="2813651"/>
    <lineage>
        <taxon>Eukaryota</taxon>
        <taxon>Fungi</taxon>
        <taxon>Dikarya</taxon>
        <taxon>Ascomycota</taxon>
        <taxon>Pezizomycotina</taxon>
        <taxon>Orbiliomycetes</taxon>
        <taxon>Orbiliales</taxon>
        <taxon>Orbiliaceae</taxon>
        <taxon>Orbilia</taxon>
    </lineage>
</organism>
<evidence type="ECO:0000313" key="1">
    <source>
        <dbReference type="EMBL" id="TGJ70110.1"/>
    </source>
</evidence>
<sequence length="153" mass="17479">MTNFPEFPSVQSLSIDYGESQEQDFPATLPLFDDLHLGIARIFPKLVELNWLRFKRASLAVTLSSEKFQLPKCIRVWRFLDSGKSNSALSCQDVGMADWGDVHARNIDRGVDIDMELEVVNGGRLLRIRSWVNGICNRLQVLTLDPPSCWYYT</sequence>